<proteinExistence type="predicted"/>
<feature type="non-terminal residue" evidence="1">
    <location>
        <position position="38"/>
    </location>
</feature>
<dbReference type="EMBL" id="CAXIEN010000496">
    <property type="protein sequence ID" value="CAL1299364.1"/>
    <property type="molecule type" value="Genomic_DNA"/>
</dbReference>
<gene>
    <name evidence="1" type="ORF">LARSCL_LOCUS21306</name>
</gene>
<organism evidence="1 2">
    <name type="scientific">Larinioides sclopetarius</name>
    <dbReference type="NCBI Taxonomy" id="280406"/>
    <lineage>
        <taxon>Eukaryota</taxon>
        <taxon>Metazoa</taxon>
        <taxon>Ecdysozoa</taxon>
        <taxon>Arthropoda</taxon>
        <taxon>Chelicerata</taxon>
        <taxon>Arachnida</taxon>
        <taxon>Araneae</taxon>
        <taxon>Araneomorphae</taxon>
        <taxon>Entelegynae</taxon>
        <taxon>Araneoidea</taxon>
        <taxon>Araneidae</taxon>
        <taxon>Larinioides</taxon>
    </lineage>
</organism>
<evidence type="ECO:0000313" key="1">
    <source>
        <dbReference type="EMBL" id="CAL1299364.1"/>
    </source>
</evidence>
<reference evidence="1 2" key="1">
    <citation type="submission" date="2024-04" db="EMBL/GenBank/DDBJ databases">
        <authorList>
            <person name="Rising A."/>
            <person name="Reimegard J."/>
            <person name="Sonavane S."/>
            <person name="Akerstrom W."/>
            <person name="Nylinder S."/>
            <person name="Hedman E."/>
            <person name="Kallberg Y."/>
        </authorList>
    </citation>
    <scope>NUCLEOTIDE SEQUENCE [LARGE SCALE GENOMIC DNA]</scope>
</reference>
<sequence length="38" mass="4474">MLPYVIMAPHDVLYLPSKFVHGIRGHPVYFYTKLQITK</sequence>
<name>A0AAV2BU38_9ARAC</name>
<dbReference type="AlphaFoldDB" id="A0AAV2BU38"/>
<accession>A0AAV2BU38</accession>
<comment type="caution">
    <text evidence="1">The sequence shown here is derived from an EMBL/GenBank/DDBJ whole genome shotgun (WGS) entry which is preliminary data.</text>
</comment>
<dbReference type="Proteomes" id="UP001497382">
    <property type="component" value="Unassembled WGS sequence"/>
</dbReference>
<protein>
    <submittedName>
        <fullName evidence="1">Uncharacterized protein</fullName>
    </submittedName>
</protein>
<keyword evidence="2" id="KW-1185">Reference proteome</keyword>
<evidence type="ECO:0000313" key="2">
    <source>
        <dbReference type="Proteomes" id="UP001497382"/>
    </source>
</evidence>